<name>A0A7I3Z573_PHYPA</name>
<dbReference type="EMBL" id="ABEU02000007">
    <property type="status" value="NOT_ANNOTATED_CDS"/>
    <property type="molecule type" value="Genomic_DNA"/>
</dbReference>
<reference evidence="1 2" key="2">
    <citation type="journal article" date="2018" name="Plant J.">
        <title>The Physcomitrella patens chromosome-scale assembly reveals moss genome structure and evolution.</title>
        <authorList>
            <person name="Lang D."/>
            <person name="Ullrich K.K."/>
            <person name="Murat F."/>
            <person name="Fuchs J."/>
            <person name="Jenkins J."/>
            <person name="Haas F.B."/>
            <person name="Piednoel M."/>
            <person name="Gundlach H."/>
            <person name="Van Bel M."/>
            <person name="Meyberg R."/>
            <person name="Vives C."/>
            <person name="Morata J."/>
            <person name="Symeonidi A."/>
            <person name="Hiss M."/>
            <person name="Muchero W."/>
            <person name="Kamisugi Y."/>
            <person name="Saleh O."/>
            <person name="Blanc G."/>
            <person name="Decker E.L."/>
            <person name="van Gessel N."/>
            <person name="Grimwood J."/>
            <person name="Hayes R.D."/>
            <person name="Graham S.W."/>
            <person name="Gunter L.E."/>
            <person name="McDaniel S.F."/>
            <person name="Hoernstein S.N.W."/>
            <person name="Larsson A."/>
            <person name="Li F.W."/>
            <person name="Perroud P.F."/>
            <person name="Phillips J."/>
            <person name="Ranjan P."/>
            <person name="Rokshar D.S."/>
            <person name="Rothfels C.J."/>
            <person name="Schneider L."/>
            <person name="Shu S."/>
            <person name="Stevenson D.W."/>
            <person name="Thummler F."/>
            <person name="Tillich M."/>
            <person name="Villarreal Aguilar J.C."/>
            <person name="Widiez T."/>
            <person name="Wong G.K."/>
            <person name="Wymore A."/>
            <person name="Zhang Y."/>
            <person name="Zimmer A.D."/>
            <person name="Quatrano R.S."/>
            <person name="Mayer K.F.X."/>
            <person name="Goodstein D."/>
            <person name="Casacuberta J.M."/>
            <person name="Vandepoele K."/>
            <person name="Reski R."/>
            <person name="Cuming A.C."/>
            <person name="Tuskan G.A."/>
            <person name="Maumus F."/>
            <person name="Salse J."/>
            <person name="Schmutz J."/>
            <person name="Rensing S.A."/>
        </authorList>
    </citation>
    <scope>NUCLEOTIDE SEQUENCE [LARGE SCALE GENOMIC DNA]</scope>
    <source>
        <strain evidence="1 2">cv. Gransden 2004</strain>
    </source>
</reference>
<accession>A0A7I3Z573</accession>
<organism evidence="1 2">
    <name type="scientific">Physcomitrium patens</name>
    <name type="common">Spreading-leaved earth moss</name>
    <name type="synonym">Physcomitrella patens</name>
    <dbReference type="NCBI Taxonomy" id="3218"/>
    <lineage>
        <taxon>Eukaryota</taxon>
        <taxon>Viridiplantae</taxon>
        <taxon>Streptophyta</taxon>
        <taxon>Embryophyta</taxon>
        <taxon>Bryophyta</taxon>
        <taxon>Bryophytina</taxon>
        <taxon>Bryopsida</taxon>
        <taxon>Funariidae</taxon>
        <taxon>Funariales</taxon>
        <taxon>Funariaceae</taxon>
        <taxon>Physcomitrium</taxon>
    </lineage>
</organism>
<protein>
    <submittedName>
        <fullName evidence="1">Uncharacterized protein</fullName>
    </submittedName>
</protein>
<keyword evidence="2" id="KW-1185">Reference proteome</keyword>
<proteinExistence type="predicted"/>
<dbReference type="EnsemblPlants" id="Pp3c7_18570V3.2">
    <property type="protein sequence ID" value="PAC:32924871.CDS.1"/>
    <property type="gene ID" value="Pp3c7_18570"/>
</dbReference>
<evidence type="ECO:0000313" key="1">
    <source>
        <dbReference type="EnsemblPlants" id="PAC:32924871.CDS.1"/>
    </source>
</evidence>
<sequence length="214" mass="24541">MFHGQRLPPGLDLIDGGRKARTARVRELRNWSHSSRFVTALHIQFQLLLVLLILEVKWFPGDRSWSLRRSPTILSQTTKPWSTLGQFHLRRRLTMVTQKPITCGIFYTHRPLNNFDTVLGMWDYSCKSLFGTVSGFGDPHWLLALPKRYFEGEYSRPSKNEQGRSRVLILLLCSSLCFLVPETAMTVTAHASRQGFRVWGSEEHGLAMLLLTLG</sequence>
<dbReference type="Gramene" id="Pp3c7_18570V3.2">
    <property type="protein sequence ID" value="PAC:32924871.CDS.1"/>
    <property type="gene ID" value="Pp3c7_18570"/>
</dbReference>
<evidence type="ECO:0000313" key="2">
    <source>
        <dbReference type="Proteomes" id="UP000006727"/>
    </source>
</evidence>
<reference evidence="1" key="3">
    <citation type="submission" date="2020-12" db="UniProtKB">
        <authorList>
            <consortium name="EnsemblPlants"/>
        </authorList>
    </citation>
    <scope>IDENTIFICATION</scope>
</reference>
<dbReference type="Proteomes" id="UP000006727">
    <property type="component" value="Chromosome 7"/>
</dbReference>
<dbReference type="AlphaFoldDB" id="A0A7I3Z573"/>
<dbReference type="InParanoid" id="A0A7I3Z573"/>
<reference evidence="1 2" key="1">
    <citation type="journal article" date="2008" name="Science">
        <title>The Physcomitrella genome reveals evolutionary insights into the conquest of land by plants.</title>
        <authorList>
            <person name="Rensing S."/>
            <person name="Lang D."/>
            <person name="Zimmer A."/>
            <person name="Terry A."/>
            <person name="Salamov A."/>
            <person name="Shapiro H."/>
            <person name="Nishiyama T."/>
            <person name="Perroud P.-F."/>
            <person name="Lindquist E."/>
            <person name="Kamisugi Y."/>
            <person name="Tanahashi T."/>
            <person name="Sakakibara K."/>
            <person name="Fujita T."/>
            <person name="Oishi K."/>
            <person name="Shin-I T."/>
            <person name="Kuroki Y."/>
            <person name="Toyoda A."/>
            <person name="Suzuki Y."/>
            <person name="Hashimoto A."/>
            <person name="Yamaguchi K."/>
            <person name="Sugano A."/>
            <person name="Kohara Y."/>
            <person name="Fujiyama A."/>
            <person name="Anterola A."/>
            <person name="Aoki S."/>
            <person name="Ashton N."/>
            <person name="Barbazuk W.B."/>
            <person name="Barker E."/>
            <person name="Bennetzen J."/>
            <person name="Bezanilla M."/>
            <person name="Blankenship R."/>
            <person name="Cho S.H."/>
            <person name="Dutcher S."/>
            <person name="Estelle M."/>
            <person name="Fawcett J.A."/>
            <person name="Gundlach H."/>
            <person name="Hanada K."/>
            <person name="Heyl A."/>
            <person name="Hicks K.A."/>
            <person name="Hugh J."/>
            <person name="Lohr M."/>
            <person name="Mayer K."/>
            <person name="Melkozernov A."/>
            <person name="Murata T."/>
            <person name="Nelson D."/>
            <person name="Pils B."/>
            <person name="Prigge M."/>
            <person name="Reiss B."/>
            <person name="Renner T."/>
            <person name="Rombauts S."/>
            <person name="Rushton P."/>
            <person name="Sanderfoot A."/>
            <person name="Schween G."/>
            <person name="Shiu S.-H."/>
            <person name="Stueber K."/>
            <person name="Theodoulou F.L."/>
            <person name="Tu H."/>
            <person name="Van de Peer Y."/>
            <person name="Verrier P.J."/>
            <person name="Waters E."/>
            <person name="Wood A."/>
            <person name="Yang L."/>
            <person name="Cove D."/>
            <person name="Cuming A."/>
            <person name="Hasebe M."/>
            <person name="Lucas S."/>
            <person name="Mishler D.B."/>
            <person name="Reski R."/>
            <person name="Grigoriev I."/>
            <person name="Quatrano R.S."/>
            <person name="Boore J.L."/>
        </authorList>
    </citation>
    <scope>NUCLEOTIDE SEQUENCE [LARGE SCALE GENOMIC DNA]</scope>
    <source>
        <strain evidence="1 2">cv. Gransden 2004</strain>
    </source>
</reference>